<dbReference type="EMBL" id="CQAZ01000028">
    <property type="protein sequence ID" value="CNI09627.1"/>
    <property type="molecule type" value="Genomic_DNA"/>
</dbReference>
<evidence type="ECO:0000259" key="2">
    <source>
        <dbReference type="Pfam" id="PF05229"/>
    </source>
</evidence>
<sequence length="174" mass="17899">MVGCYHQVLNLVITCCLLLPVDSADAVTKNANIAVTATLLPTCTAGTIVNTNSFGTLNFGSTVALTRAIAVAGQASNGAISIQCSKGTTFHVLLNGGQSGSTASRYLAGGPSGQHVNYNLYTDAAHSQIWDNLTGVSQVASGHVVVIPVYGLVFAQPTPAVGTYTDTVQVTVNW</sequence>
<reference evidence="6" key="1">
    <citation type="submission" date="2015-03" db="EMBL/GenBank/DDBJ databases">
        <authorList>
            <consortium name="Pathogen Informatics"/>
        </authorList>
    </citation>
    <scope>NUCLEOTIDE SEQUENCE [LARGE SCALE GENOMIC DNA]</scope>
    <source>
        <strain evidence="6">A125KOH2</strain>
    </source>
</reference>
<protein>
    <submittedName>
        <fullName evidence="3">Spore coat U domain-containing protein</fullName>
    </submittedName>
</protein>
<dbReference type="EMBL" id="CWJL01000016">
    <property type="protein sequence ID" value="CRY68001.1"/>
    <property type="molecule type" value="Genomic_DNA"/>
</dbReference>
<gene>
    <name evidence="3" type="ORF">ERS008529_03057</name>
    <name evidence="4" type="ORF">ERS137968_03099</name>
</gene>
<feature type="chain" id="PRO_5006695358" evidence="1">
    <location>
        <begin position="27"/>
        <end position="174"/>
    </location>
</feature>
<name>A0A0T9QFQ8_9GAMM</name>
<dbReference type="SMART" id="SM00972">
    <property type="entry name" value="SCPU"/>
    <property type="match status" value="1"/>
</dbReference>
<feature type="signal peptide" evidence="1">
    <location>
        <begin position="1"/>
        <end position="26"/>
    </location>
</feature>
<organism evidence="3 6">
    <name type="scientific">Yersinia pekkanenii</name>
    <dbReference type="NCBI Taxonomy" id="1288385"/>
    <lineage>
        <taxon>Bacteria</taxon>
        <taxon>Pseudomonadati</taxon>
        <taxon>Pseudomonadota</taxon>
        <taxon>Gammaproteobacteria</taxon>
        <taxon>Enterobacterales</taxon>
        <taxon>Yersiniaceae</taxon>
        <taxon>Yersinia</taxon>
    </lineage>
</organism>
<dbReference type="InterPro" id="IPR053167">
    <property type="entry name" value="Spore_coat_component"/>
</dbReference>
<accession>A0A0T9QFQ8</accession>
<keyword evidence="5" id="KW-1185">Reference proteome</keyword>
<dbReference type="RefSeq" id="WP_050691915.1">
    <property type="nucleotide sequence ID" value="NZ_CAWMMU010000016.1"/>
</dbReference>
<evidence type="ECO:0000313" key="5">
    <source>
        <dbReference type="Proteomes" id="UP000044625"/>
    </source>
</evidence>
<evidence type="ECO:0000256" key="1">
    <source>
        <dbReference type="SAM" id="SignalP"/>
    </source>
</evidence>
<dbReference type="AlphaFoldDB" id="A0A0T9QFQ8"/>
<dbReference type="InterPro" id="IPR007893">
    <property type="entry name" value="Spore_coat_U/FanG"/>
</dbReference>
<dbReference type="PANTHER" id="PTHR37089">
    <property type="entry name" value="PROTEIN U-RELATED"/>
    <property type="match status" value="1"/>
</dbReference>
<evidence type="ECO:0000313" key="4">
    <source>
        <dbReference type="EMBL" id="CRY68001.1"/>
    </source>
</evidence>
<dbReference type="PANTHER" id="PTHR37089:SF4">
    <property type="entry name" value="EXPORTED PROTEIN"/>
    <property type="match status" value="1"/>
</dbReference>
<dbReference type="Proteomes" id="UP000044625">
    <property type="component" value="Unassembled WGS sequence"/>
</dbReference>
<dbReference type="Pfam" id="PF05229">
    <property type="entry name" value="SCPU"/>
    <property type="match status" value="1"/>
</dbReference>
<reference evidence="3" key="2">
    <citation type="submission" date="2015-03" db="EMBL/GenBank/DDBJ databases">
        <authorList>
            <person name="Murphy D."/>
        </authorList>
    </citation>
    <scope>NUCLEOTIDE SEQUENCE [LARGE SCALE GENOMIC DNA]</scope>
    <source>
        <strain evidence="3">A125KOH2</strain>
    </source>
</reference>
<reference evidence="4 5" key="3">
    <citation type="submission" date="2015-03" db="EMBL/GenBank/DDBJ databases">
        <authorList>
            <consortium name="Pathogen Informatics"/>
            <person name="Murphy D."/>
        </authorList>
    </citation>
    <scope>NUCLEOTIDE SEQUENCE [LARGE SCALE GENOMIC DNA]</scope>
    <source>
        <strain evidence="4">Type strain: CIP110230</strain>
        <strain evidence="5">type strain: CIP110230</strain>
    </source>
</reference>
<evidence type="ECO:0000313" key="3">
    <source>
        <dbReference type="EMBL" id="CNI09627.1"/>
    </source>
</evidence>
<feature type="domain" description="Spore coat protein U/FanG" evidence="2">
    <location>
        <begin position="31"/>
        <end position="171"/>
    </location>
</feature>
<dbReference type="Proteomes" id="UP000045840">
    <property type="component" value="Unassembled WGS sequence"/>
</dbReference>
<proteinExistence type="predicted"/>
<keyword evidence="1" id="KW-0732">Signal</keyword>
<dbReference type="OrthoDB" id="6505076at2"/>
<evidence type="ECO:0000313" key="6">
    <source>
        <dbReference type="Proteomes" id="UP000045840"/>
    </source>
</evidence>
<dbReference type="STRING" id="1288385.ERS137968_03099"/>